<feature type="domain" description="ABC transporter" evidence="5">
    <location>
        <begin position="6"/>
        <end position="235"/>
    </location>
</feature>
<dbReference type="PANTHER" id="PTHR43166">
    <property type="entry name" value="AMINO ACID IMPORT ATP-BINDING PROTEIN"/>
    <property type="match status" value="1"/>
</dbReference>
<keyword evidence="4 6" id="KW-0067">ATP-binding</keyword>
<keyword evidence="7" id="KW-1185">Reference proteome</keyword>
<dbReference type="InterPro" id="IPR027417">
    <property type="entry name" value="P-loop_NTPase"/>
</dbReference>
<evidence type="ECO:0000313" key="7">
    <source>
        <dbReference type="Proteomes" id="UP000295756"/>
    </source>
</evidence>
<dbReference type="InterPro" id="IPR050086">
    <property type="entry name" value="MetN_ABC_transporter-like"/>
</dbReference>
<gene>
    <name evidence="6" type="ORF">EW139_03865</name>
</gene>
<dbReference type="PANTHER" id="PTHR43166:SF4">
    <property type="entry name" value="PHOSPHONATES IMPORT ATP-BINDING PROTEIN PHNC"/>
    <property type="match status" value="1"/>
</dbReference>
<dbReference type="Proteomes" id="UP000295756">
    <property type="component" value="Chromosome"/>
</dbReference>
<keyword evidence="2" id="KW-0813">Transport</keyword>
<dbReference type="GO" id="GO:0005524">
    <property type="term" value="F:ATP binding"/>
    <property type="evidence" value="ECO:0007669"/>
    <property type="project" value="UniProtKB-KW"/>
</dbReference>
<dbReference type="SUPFAM" id="SSF52540">
    <property type="entry name" value="P-loop containing nucleoside triphosphate hydrolases"/>
    <property type="match status" value="1"/>
</dbReference>
<comment type="similarity">
    <text evidence="1">Belongs to the ABC transporter superfamily.</text>
</comment>
<dbReference type="PROSITE" id="PS50893">
    <property type="entry name" value="ABC_TRANSPORTER_2"/>
    <property type="match status" value="1"/>
</dbReference>
<evidence type="ECO:0000256" key="4">
    <source>
        <dbReference type="ARBA" id="ARBA00022840"/>
    </source>
</evidence>
<dbReference type="InterPro" id="IPR003439">
    <property type="entry name" value="ABC_transporter-like_ATP-bd"/>
</dbReference>
<sequence length="246" mass="27150">MTKTIIEVNDLSVNINGKAILKDIQFKAEKGQVLTLLGPSGAGKSTLIRTLNGLQNLSSGEILFYDDIKKGDLAQHSGMVFQHFNLFKNLTAIENVASPAWLSGELTKKEALTKAHVLLKQLNVDQQAQQYPASLSGGQKQRVGIARALMTNAPILLLDEPTSALDPESIQEVLLAIADIIKATDKTVILVTHELRFAKQISDKIIFMYDGQIIANEPTHEFFSTQSNQHIQNFLQSENTENIHYA</sequence>
<evidence type="ECO:0000256" key="3">
    <source>
        <dbReference type="ARBA" id="ARBA00022741"/>
    </source>
</evidence>
<dbReference type="Gene3D" id="3.40.50.300">
    <property type="entry name" value="P-loop containing nucleotide triphosphate hydrolases"/>
    <property type="match status" value="1"/>
</dbReference>
<reference evidence="6 7" key="1">
    <citation type="submission" date="2019-03" db="EMBL/GenBank/DDBJ databases">
        <title>Complete Genome Sequence of Leuconostoc kimchii strain NKJ218 Isolated from Homemade Kimchi.</title>
        <authorList>
            <person name="Jung J.Y."/>
            <person name="Jin H.M."/>
            <person name="Jung J.-W."/>
            <person name="Lee S.-Y."/>
            <person name="Ryu B.-G."/>
            <person name="Han S.-S."/>
            <person name="Kang H.K."/>
            <person name="Choi H.W."/>
            <person name="Chung E.J."/>
            <person name="Choi K.-M."/>
        </authorList>
    </citation>
    <scope>NUCLEOTIDE SEQUENCE [LARGE SCALE GENOMIC DNA]</scope>
    <source>
        <strain evidence="6 7">NKJ218</strain>
    </source>
</reference>
<dbReference type="PROSITE" id="PS00211">
    <property type="entry name" value="ABC_TRANSPORTER_1"/>
    <property type="match status" value="1"/>
</dbReference>
<protein>
    <submittedName>
        <fullName evidence="6">Amino acid ABC transporter ATP-binding protein</fullName>
    </submittedName>
</protein>
<organism evidence="6 7">
    <name type="scientific">Leuconostoc kimchii</name>
    <dbReference type="NCBI Taxonomy" id="136609"/>
    <lineage>
        <taxon>Bacteria</taxon>
        <taxon>Bacillati</taxon>
        <taxon>Bacillota</taxon>
        <taxon>Bacilli</taxon>
        <taxon>Lactobacillales</taxon>
        <taxon>Lactobacillaceae</taxon>
        <taxon>Leuconostoc</taxon>
    </lineage>
</organism>
<dbReference type="InterPro" id="IPR003593">
    <property type="entry name" value="AAA+_ATPase"/>
</dbReference>
<dbReference type="InterPro" id="IPR017871">
    <property type="entry name" value="ABC_transporter-like_CS"/>
</dbReference>
<dbReference type="SMART" id="SM00382">
    <property type="entry name" value="AAA"/>
    <property type="match status" value="1"/>
</dbReference>
<evidence type="ECO:0000313" key="6">
    <source>
        <dbReference type="EMBL" id="QBR47301.1"/>
    </source>
</evidence>
<evidence type="ECO:0000259" key="5">
    <source>
        <dbReference type="PROSITE" id="PS50893"/>
    </source>
</evidence>
<accession>A0ABX5SMC6</accession>
<proteinExistence type="inferred from homology"/>
<dbReference type="EMBL" id="CP037939">
    <property type="protein sequence ID" value="QBR47301.1"/>
    <property type="molecule type" value="Genomic_DNA"/>
</dbReference>
<keyword evidence="3" id="KW-0547">Nucleotide-binding</keyword>
<evidence type="ECO:0000256" key="1">
    <source>
        <dbReference type="ARBA" id="ARBA00005417"/>
    </source>
</evidence>
<evidence type="ECO:0000256" key="2">
    <source>
        <dbReference type="ARBA" id="ARBA00022448"/>
    </source>
</evidence>
<dbReference type="Pfam" id="PF00005">
    <property type="entry name" value="ABC_tran"/>
    <property type="match status" value="1"/>
</dbReference>
<name>A0ABX5SMC6_9LACO</name>
<dbReference type="RefSeq" id="WP_013102581.1">
    <property type="nucleotide sequence ID" value="NZ_CP037939.1"/>
</dbReference>